<dbReference type="EMBL" id="AVBG01000007">
    <property type="protein sequence ID" value="KGP91347.1"/>
    <property type="molecule type" value="Genomic_DNA"/>
</dbReference>
<dbReference type="AlphaFoldDB" id="A0A0A2USW1"/>
<accession>A0A0A2USW1</accession>
<evidence type="ECO:0000313" key="1">
    <source>
        <dbReference type="EMBL" id="KGP91347.1"/>
    </source>
</evidence>
<organism evidence="1 2">
    <name type="scientific">Pontibacillus chungwhensis BH030062</name>
    <dbReference type="NCBI Taxonomy" id="1385513"/>
    <lineage>
        <taxon>Bacteria</taxon>
        <taxon>Bacillati</taxon>
        <taxon>Bacillota</taxon>
        <taxon>Bacilli</taxon>
        <taxon>Bacillales</taxon>
        <taxon>Bacillaceae</taxon>
        <taxon>Pontibacillus</taxon>
    </lineage>
</organism>
<sequence length="614" mass="71501">MALPINEQETVMLETLGIGLYFQTGRNEVKIHSLSPDQKRHNLMETIVEVYEYQRWSVLLIDWKANRSVTVRLPSKEGEGSSLEISLGKHQQVQPLFDPAKEDTFPWPCGTFLFEVDMEGQTYYGAVRIIPHHFSKQQFNRIAEYLEKALDGLTTNYYQDVSLSLSPEQLMGESDLRFLRWLDRSFRKLTIALDWIEKENQMNVRRHYQVESHPGRMDRQSVKWEHSFKGAVMSGTKFYNRKHRHDANLPENQLVKLRTKAILQRMDTLIQSLEHERLVFLDEHEKLKGEIRQIQSDRRSPLHHVTSHDQTLLKNMQKSKEKTKEAHGLKISSMDQMLQKVKPYREQLRYVIRQGFWSDVDDVHPRVPRSVQSRGYISFHKLWHELEESGGRKVAPPAPSSGSPLFHSTGKMYEYYTLLTIVQLITERGFSFKQDTLMGQLQKGYLHSELQGGTTVVLANDDAELHVVYEQELEHRSRDAIANGTYFFSKFRRKKPDIRMDYYKKQEGVPLYHSSIAVEVKYSPLRNIYSPDGNTKAAEQMNEYVGIKYYCPVRKSFYNRIREVLCVYPGSRAEPVLLDTEAGKFIQLYPTEDGAVGMEALGAVLDGWLDLEVW</sequence>
<keyword evidence="2" id="KW-1185">Reference proteome</keyword>
<name>A0A0A2USW1_9BACI</name>
<comment type="caution">
    <text evidence="1">The sequence shown here is derived from an EMBL/GenBank/DDBJ whole genome shotgun (WGS) entry which is preliminary data.</text>
</comment>
<evidence type="ECO:0008006" key="3">
    <source>
        <dbReference type="Google" id="ProtNLM"/>
    </source>
</evidence>
<dbReference type="eggNOG" id="ENOG5032RC1">
    <property type="taxonomic scope" value="Bacteria"/>
</dbReference>
<gene>
    <name evidence="1" type="ORF">N780_08890</name>
</gene>
<dbReference type="OrthoDB" id="2444042at2"/>
<reference evidence="1 2" key="1">
    <citation type="submission" date="2013-08" db="EMBL/GenBank/DDBJ databases">
        <title>Genome of Pontibacillus chungwhensis.</title>
        <authorList>
            <person name="Wang Q."/>
            <person name="Wang G."/>
        </authorList>
    </citation>
    <scope>NUCLEOTIDE SEQUENCE [LARGE SCALE GENOMIC DNA]</scope>
    <source>
        <strain evidence="1 2">BH030062</strain>
    </source>
</reference>
<dbReference type="RefSeq" id="WP_036783757.1">
    <property type="nucleotide sequence ID" value="NZ_AVBG01000007.1"/>
</dbReference>
<dbReference type="Proteomes" id="UP000030153">
    <property type="component" value="Unassembled WGS sequence"/>
</dbReference>
<evidence type="ECO:0000313" key="2">
    <source>
        <dbReference type="Proteomes" id="UP000030153"/>
    </source>
</evidence>
<proteinExistence type="predicted"/>
<dbReference type="STRING" id="1385513.N780_08890"/>
<protein>
    <recommendedName>
        <fullName evidence="3">DUF2357 domain-containing protein</fullName>
    </recommendedName>
</protein>